<evidence type="ECO:0000313" key="4">
    <source>
        <dbReference type="Proteomes" id="UP001291999"/>
    </source>
</evidence>
<proteinExistence type="predicted"/>
<dbReference type="Proteomes" id="UP001291999">
    <property type="component" value="Unassembled WGS sequence"/>
</dbReference>
<feature type="transmembrane region" description="Helical" evidence="2">
    <location>
        <begin position="31"/>
        <end position="52"/>
    </location>
</feature>
<organism evidence="3 4">
    <name type="scientific">Nocardioides renjunii</name>
    <dbReference type="NCBI Taxonomy" id="3095075"/>
    <lineage>
        <taxon>Bacteria</taxon>
        <taxon>Bacillati</taxon>
        <taxon>Actinomycetota</taxon>
        <taxon>Actinomycetes</taxon>
        <taxon>Propionibacteriales</taxon>
        <taxon>Nocardioidaceae</taxon>
        <taxon>Nocardioides</taxon>
    </lineage>
</organism>
<protein>
    <submittedName>
        <fullName evidence="3">Uncharacterized protein</fullName>
    </submittedName>
</protein>
<name>A0ABU5KBD7_9ACTN</name>
<sequence>MSWLILCGASARVMATAFFVALRTSDVTSAGMTVLFGVILVGIAAALFSAILSPLPDSTGPGHGMGIEIASRGPDGGGGGDCGG</sequence>
<reference evidence="3 4" key="1">
    <citation type="submission" date="2023-11" db="EMBL/GenBank/DDBJ databases">
        <title>Novel species in genus Nocardioides.</title>
        <authorList>
            <person name="Zhou H."/>
        </authorList>
    </citation>
    <scope>NUCLEOTIDE SEQUENCE [LARGE SCALE GENOMIC DNA]</scope>
    <source>
        <strain evidence="3 4">S-58</strain>
    </source>
</reference>
<accession>A0ABU5KBD7</accession>
<keyword evidence="2" id="KW-0472">Membrane</keyword>
<keyword evidence="2" id="KW-1133">Transmembrane helix</keyword>
<dbReference type="RefSeq" id="WP_322424302.1">
    <property type="nucleotide sequence ID" value="NZ_JAXQPW010000002.1"/>
</dbReference>
<dbReference type="EMBL" id="JAXQPW010000002">
    <property type="protein sequence ID" value="MDZ5662201.1"/>
    <property type="molecule type" value="Genomic_DNA"/>
</dbReference>
<keyword evidence="4" id="KW-1185">Reference proteome</keyword>
<evidence type="ECO:0000256" key="1">
    <source>
        <dbReference type="SAM" id="MobiDB-lite"/>
    </source>
</evidence>
<gene>
    <name evidence="3" type="ORF">SFC79_10535</name>
</gene>
<comment type="caution">
    <text evidence="3">The sequence shown here is derived from an EMBL/GenBank/DDBJ whole genome shotgun (WGS) entry which is preliminary data.</text>
</comment>
<evidence type="ECO:0000313" key="3">
    <source>
        <dbReference type="EMBL" id="MDZ5662201.1"/>
    </source>
</evidence>
<keyword evidence="2" id="KW-0812">Transmembrane</keyword>
<evidence type="ECO:0000256" key="2">
    <source>
        <dbReference type="SAM" id="Phobius"/>
    </source>
</evidence>
<feature type="compositionally biased region" description="Gly residues" evidence="1">
    <location>
        <begin position="74"/>
        <end position="84"/>
    </location>
</feature>
<feature type="region of interest" description="Disordered" evidence="1">
    <location>
        <begin position="63"/>
        <end position="84"/>
    </location>
</feature>